<dbReference type="Gene3D" id="3.40.50.1700">
    <property type="entry name" value="Glycoside hydrolase family 3 C-terminal domain"/>
    <property type="match status" value="1"/>
</dbReference>
<dbReference type="Gene3D" id="3.20.20.300">
    <property type="entry name" value="Glycoside hydrolase, family 3, N-terminal domain"/>
    <property type="match status" value="1"/>
</dbReference>
<evidence type="ECO:0000313" key="15">
    <source>
        <dbReference type="EMBL" id="USP76440.1"/>
    </source>
</evidence>
<evidence type="ECO:0000256" key="6">
    <source>
        <dbReference type="ARBA" id="ARBA00022729"/>
    </source>
</evidence>
<evidence type="ECO:0000256" key="5">
    <source>
        <dbReference type="ARBA" id="ARBA00022651"/>
    </source>
</evidence>
<dbReference type="SUPFAM" id="SSF52279">
    <property type="entry name" value="Beta-D-glucan exohydrolase, C-terminal domain"/>
    <property type="match status" value="1"/>
</dbReference>
<dbReference type="PANTHER" id="PTHR42721:SF3">
    <property type="entry name" value="BETA-D-XYLOSIDASE 5-RELATED"/>
    <property type="match status" value="1"/>
</dbReference>
<dbReference type="Pfam" id="PF06985">
    <property type="entry name" value="HET"/>
    <property type="match status" value="1"/>
</dbReference>
<accession>A0A9Q8Z690</accession>
<evidence type="ECO:0000256" key="4">
    <source>
        <dbReference type="ARBA" id="ARBA00022525"/>
    </source>
</evidence>
<dbReference type="InterPro" id="IPR017853">
    <property type="entry name" value="GH"/>
</dbReference>
<dbReference type="SUPFAM" id="SSF53098">
    <property type="entry name" value="Ribonuclease H-like"/>
    <property type="match status" value="1"/>
</dbReference>
<dbReference type="GO" id="GO:0009044">
    <property type="term" value="F:xylan 1,4-beta-xylosidase activity"/>
    <property type="evidence" value="ECO:0007669"/>
    <property type="project" value="UniProtKB-EC"/>
</dbReference>
<dbReference type="Gene3D" id="3.30.420.10">
    <property type="entry name" value="Ribonuclease H-like superfamily/Ribonuclease H"/>
    <property type="match status" value="1"/>
</dbReference>
<dbReference type="InterPro" id="IPR036962">
    <property type="entry name" value="Glyco_hydro_3_N_sf"/>
</dbReference>
<dbReference type="InterPro" id="IPR026891">
    <property type="entry name" value="Fn3-like"/>
</dbReference>
<feature type="domain" description="Fibronectin type III-like" evidence="14">
    <location>
        <begin position="1377"/>
        <end position="1448"/>
    </location>
</feature>
<dbReference type="InterPro" id="IPR036397">
    <property type="entry name" value="RNaseH_sf"/>
</dbReference>
<name>A0A9Q8Z690_CURCL</name>
<evidence type="ECO:0000256" key="9">
    <source>
        <dbReference type="ARBA" id="ARBA00023277"/>
    </source>
</evidence>
<evidence type="ECO:0000256" key="10">
    <source>
        <dbReference type="ARBA" id="ARBA00023295"/>
    </source>
</evidence>
<evidence type="ECO:0000256" key="13">
    <source>
        <dbReference type="ARBA" id="ARBA00026107"/>
    </source>
</evidence>
<reference evidence="15" key="1">
    <citation type="submission" date="2021-12" db="EMBL/GenBank/DDBJ databases">
        <title>Curvularia clavata genome.</title>
        <authorList>
            <person name="Cao Y."/>
        </authorList>
    </citation>
    <scope>NUCLEOTIDE SEQUENCE</scope>
    <source>
        <strain evidence="15">Yc1106</strain>
    </source>
</reference>
<comment type="subcellular location">
    <subcellularLocation>
        <location evidence="1">Secreted</location>
    </subcellularLocation>
</comment>
<evidence type="ECO:0000256" key="11">
    <source>
        <dbReference type="ARBA" id="ARBA00023326"/>
    </source>
</evidence>
<dbReference type="GO" id="GO:0005576">
    <property type="term" value="C:extracellular region"/>
    <property type="evidence" value="ECO:0007669"/>
    <property type="project" value="UniProtKB-SubCell"/>
</dbReference>
<dbReference type="InterPro" id="IPR001764">
    <property type="entry name" value="Glyco_hydro_3_N"/>
</dbReference>
<dbReference type="SMART" id="SM01217">
    <property type="entry name" value="Fn3_like"/>
    <property type="match status" value="1"/>
</dbReference>
<dbReference type="PANTHER" id="PTHR42721">
    <property type="entry name" value="SUGAR HYDROLASE-RELATED"/>
    <property type="match status" value="1"/>
</dbReference>
<dbReference type="GO" id="GO:0045493">
    <property type="term" value="P:xylan catabolic process"/>
    <property type="evidence" value="ECO:0007669"/>
    <property type="project" value="UniProtKB-KW"/>
</dbReference>
<keyword evidence="6" id="KW-0732">Signal</keyword>
<keyword evidence="9" id="KW-0119">Carbohydrate metabolism</keyword>
<dbReference type="GO" id="GO:0031222">
    <property type="term" value="P:arabinan catabolic process"/>
    <property type="evidence" value="ECO:0007669"/>
    <property type="project" value="TreeGrafter"/>
</dbReference>
<dbReference type="EMBL" id="CP089275">
    <property type="protein sequence ID" value="USP76440.1"/>
    <property type="molecule type" value="Genomic_DNA"/>
</dbReference>
<keyword evidence="7" id="KW-0378">Hydrolase</keyword>
<protein>
    <recommendedName>
        <fullName evidence="13">xylan 1,4-beta-xylosidase</fullName>
        <ecNumber evidence="13">3.2.1.37</ecNumber>
    </recommendedName>
</protein>
<dbReference type="GO" id="GO:0046556">
    <property type="term" value="F:alpha-L-arabinofuranosidase activity"/>
    <property type="evidence" value="ECO:0007669"/>
    <property type="project" value="TreeGrafter"/>
</dbReference>
<keyword evidence="5" id="KW-0858">Xylan degradation</keyword>
<keyword evidence="16" id="KW-1185">Reference proteome</keyword>
<comment type="pathway">
    <text evidence="2">Glycan degradation; xylan degradation.</text>
</comment>
<dbReference type="OrthoDB" id="5362512at2759"/>
<comment type="catalytic activity">
    <reaction evidence="12">
        <text>Hydrolysis of (1-&gt;4)-beta-D-xylans, to remove successive D-xylose residues from the non-reducing termini.</text>
        <dbReference type="EC" id="3.2.1.37"/>
    </reaction>
</comment>
<keyword evidence="11" id="KW-0624">Polysaccharide degradation</keyword>
<dbReference type="Pfam" id="PF00933">
    <property type="entry name" value="Glyco_hydro_3"/>
    <property type="match status" value="1"/>
</dbReference>
<dbReference type="EC" id="3.2.1.37" evidence="13"/>
<dbReference type="Pfam" id="PF01915">
    <property type="entry name" value="Glyco_hydro_3_C"/>
    <property type="match status" value="1"/>
</dbReference>
<keyword evidence="4" id="KW-0964">Secreted</keyword>
<dbReference type="InterPro" id="IPR044993">
    <property type="entry name" value="BXL"/>
</dbReference>
<dbReference type="Proteomes" id="UP001056012">
    <property type="component" value="Chromosome 2"/>
</dbReference>
<organism evidence="15 16">
    <name type="scientific">Curvularia clavata</name>
    <dbReference type="NCBI Taxonomy" id="95742"/>
    <lineage>
        <taxon>Eukaryota</taxon>
        <taxon>Fungi</taxon>
        <taxon>Dikarya</taxon>
        <taxon>Ascomycota</taxon>
        <taxon>Pezizomycotina</taxon>
        <taxon>Dothideomycetes</taxon>
        <taxon>Pleosporomycetidae</taxon>
        <taxon>Pleosporales</taxon>
        <taxon>Pleosporineae</taxon>
        <taxon>Pleosporaceae</taxon>
        <taxon>Curvularia</taxon>
    </lineage>
</organism>
<evidence type="ECO:0000256" key="3">
    <source>
        <dbReference type="ARBA" id="ARBA00005336"/>
    </source>
</evidence>
<dbReference type="VEuPathDB" id="FungiDB:yc1106_03714"/>
<dbReference type="SUPFAM" id="SSF51445">
    <property type="entry name" value="(Trans)glycosidases"/>
    <property type="match status" value="1"/>
</dbReference>
<keyword evidence="10" id="KW-0326">Glycosidase</keyword>
<dbReference type="InterPro" id="IPR036881">
    <property type="entry name" value="Glyco_hydro_3_C_sf"/>
</dbReference>
<evidence type="ECO:0000256" key="7">
    <source>
        <dbReference type="ARBA" id="ARBA00022801"/>
    </source>
</evidence>
<proteinExistence type="inferred from homology"/>
<sequence>MLCNICVGALTHRANLIAKEHGDDGLVIMCAHHRTLETLEMSAAQGCHICQAFWLQVSETEQDALRAAETKRLLATPGRPPEKPQPDNLEEYFEWLTLTLLLKEPWGLGVDYVLMIKFSGEGIDWRSVSSKDTLALGFHTFQICFNPDCQSPQAVNSYSTDSDESWATAMTWFDQCVKTHVKCNPNRDRPAWYPTRLLDLGSGQNGNQTVRLIQTADEAMSGPYVTLSHCWGKSQFIQLNKNTSASLRSGVSIEVMPKTFREAILTTRRFDTRQSLTEHNEKDDRSDWFHEAALMHKVYSHSYCNFSAASAVDSSQGLFRTRDPQALNETRIKLCVADLEESRTHIQCDVHNYFFWSHNIPGCIINKRAWVVQERLLAPRVLYFGHSQLLWECMEHDASESYPNELPAFFQKQVLTNFKALDADTHIRKIEAQGRQVDQDIACYEIWNKIISAYSETLLTVASDKLIALSGIAKRIRPSVNNDSYVAGMWRKHLESALLWRVKNHEKIDGSPSCRPTPYRAPTWSWASVDGVVGMEAVRSKSEWAIEVVDYHLEYATKDTTGVVTGGWLDLQGALKPLGLTHETQDRWRMLANNALVCPQDESLPDWKRIGPIVYLDVPATDDAFVRDMAEQRLFFIVARRSDSENEYIPALLLRLCDVERRLFERIGIATGGPKAAALAQTSSPTKFICDTGPTAVAYKATYTYQGCYSDPNSSILSAAKINTILVTPQYCATYCGGRGFAYGGLRNGNISERVASLVNSLTEQEKIFNLVDASGGSERLGLPPYAWWNEATHGVGEAPGVQFNPMPGNFSYATSFPSPILSAAAFDDDLIFKIGQVVGKEGRAFGNNGFSGWDFWAPNMNAFRDPRWGRGLETPGEDPLRVSNYVRAYVPGLQGNDLDHKQIIATCKHYAVYDIETGRRGNSYNPTQQDMADYYMVSFKACVRDAHVGSIMCSYNSVNGIPSCANEYLLQDVLRDHWNFTGPADYVVSDCGAPQAVFSWHNYTNSAADGAAVSLNAGTDLECGTTFLNLNISLAANTTSVARMDQALTRLYHALFNVGYFDSSPYQNLGWSDVGTPDAQQLAYQAAVEGIVLLKNDGVLPAKHPRKVALIGPYANATVQMQGTYSGTAKDIVSPLRAAQEMANWEVTYAGGTAINTTNTTGFTSALSAATQADLVIYLGGLDTSVEKEALDRTTLTWPGNQLDLIEQLAKVSKSLVIVQFGGGQVDDAPLLKNSGVNGIVWAGYPSQDGGPAIMDIITGKVAPAGRLPVTQYPASYVNDVSIYDIELRPNGTYPGRTNRFYTGVPTLPFGYGLSYTTFEFAWSRALKPQYNAQSLIAEHRAAVKLSGTSGDVNDATPFANVEVEVSNTGKVTSDFVGLLFLSSENAGPKPRPLKTLVSYARLHNIKVGAPQNMSLPLTLGSLARADVDGNLVIYPGDYTLFLDVNGNKSLSFNFTITGNQTGNVIDTLPIPKSSYPATVPVHLQAPSRQAAIAKTACYKPREPVPIVIDKNYRAHRSPWQKAYEALRSKQVRDLDRQEPIPLHHPSVATRSAYLYRHDTQCATGKSLSIYTDGSGIEGEIGFAAVCPLTQQPCSVHMGSDTLSTVYAAELQGISLALQIAQEYADGDGERKDIAIYTDNQAATWSVAKAEGRSGVYILADIAQQVLELQNKDTQ</sequence>
<keyword evidence="8" id="KW-0325">Glycoprotein</keyword>
<evidence type="ECO:0000259" key="14">
    <source>
        <dbReference type="SMART" id="SM01217"/>
    </source>
</evidence>
<dbReference type="InterPro" id="IPR013783">
    <property type="entry name" value="Ig-like_fold"/>
</dbReference>
<dbReference type="InterPro" id="IPR012337">
    <property type="entry name" value="RNaseH-like_sf"/>
</dbReference>
<gene>
    <name evidence="15" type="ORF">yc1106_03714</name>
</gene>
<dbReference type="InterPro" id="IPR002772">
    <property type="entry name" value="Glyco_hydro_3_C"/>
</dbReference>
<evidence type="ECO:0000256" key="2">
    <source>
        <dbReference type="ARBA" id="ARBA00004851"/>
    </source>
</evidence>
<evidence type="ECO:0000256" key="8">
    <source>
        <dbReference type="ARBA" id="ARBA00023180"/>
    </source>
</evidence>
<evidence type="ECO:0000256" key="1">
    <source>
        <dbReference type="ARBA" id="ARBA00004613"/>
    </source>
</evidence>
<dbReference type="FunFam" id="3.40.50.1700:FF:000007">
    <property type="entry name" value="Exo-1,4-beta-xylosidase xlnD"/>
    <property type="match status" value="1"/>
</dbReference>
<evidence type="ECO:0000313" key="16">
    <source>
        <dbReference type="Proteomes" id="UP001056012"/>
    </source>
</evidence>
<dbReference type="Gene3D" id="2.60.40.10">
    <property type="entry name" value="Immunoglobulins"/>
    <property type="match status" value="1"/>
</dbReference>
<evidence type="ECO:0000256" key="12">
    <source>
        <dbReference type="ARBA" id="ARBA00024574"/>
    </source>
</evidence>
<dbReference type="GO" id="GO:0003676">
    <property type="term" value="F:nucleic acid binding"/>
    <property type="evidence" value="ECO:0007669"/>
    <property type="project" value="InterPro"/>
</dbReference>
<comment type="similarity">
    <text evidence="3">Belongs to the glycosyl hydrolase 3 family.</text>
</comment>
<dbReference type="CDD" id="cd09276">
    <property type="entry name" value="Rnase_HI_RT_non_LTR"/>
    <property type="match status" value="1"/>
</dbReference>
<dbReference type="InterPro" id="IPR010730">
    <property type="entry name" value="HET"/>
</dbReference>